<gene>
    <name evidence="2" type="ORF">EHQ81_01510</name>
    <name evidence="1" type="ORF">EHQ82_21105</name>
</gene>
<dbReference type="Proteomes" id="UP000298057">
    <property type="component" value="Unassembled WGS sequence"/>
</dbReference>
<dbReference type="EMBL" id="RQGV01000005">
    <property type="protein sequence ID" value="TGM15097.1"/>
    <property type="molecule type" value="Genomic_DNA"/>
</dbReference>
<protein>
    <submittedName>
        <fullName evidence="2">Uncharacterized protein</fullName>
    </submittedName>
</protein>
<reference evidence="2 3" key="2">
    <citation type="journal article" date="2019" name="PLoS Negl. Trop. Dis.">
        <title>Revisiting the worldwide diversity of Leptospira species in the environment.</title>
        <authorList>
            <person name="Vincent A.T."/>
            <person name="Schiettekatte O."/>
            <person name="Bourhy P."/>
            <person name="Veyrier F.J."/>
            <person name="Picardeau M."/>
        </authorList>
    </citation>
    <scope>NUCLEOTIDE SEQUENCE [LARGE SCALE GENOMIC DNA]</scope>
    <source>
        <strain evidence="2 3">201702405</strain>
        <strain evidence="1">201702406</strain>
    </source>
</reference>
<reference evidence="1" key="1">
    <citation type="submission" date="2018-10" db="EMBL/GenBank/DDBJ databases">
        <authorList>
            <person name="Vincent A.T."/>
            <person name="Schiettekatte O."/>
            <person name="Bourhy P."/>
            <person name="Veyrier F.J."/>
            <person name="Picardeau M."/>
        </authorList>
    </citation>
    <scope>NUCLEOTIDE SEQUENCE</scope>
    <source>
        <strain evidence="1">201702406</strain>
    </source>
</reference>
<dbReference type="AlphaFoldDB" id="A0A5F2BVX5"/>
<proteinExistence type="predicted"/>
<accession>A0A5F2BVX5</accession>
<sequence>MISNDPNSGTLVLRLIDNSENKEWSNLKIHTLCFQETGNEDPLENECLGEELISRTNIGVNDQLTIRIKPGKYTGRILVREETFFFGNTVVSVGLFGEKLSSQANCEHLSGNLNGAISDISRCPGILIKPGKRTMIDFFVTNEKESFPLRAFWLGLFSKGLSGGSRQFSINHSKFHIYSE</sequence>
<evidence type="ECO:0000313" key="1">
    <source>
        <dbReference type="EMBL" id="TGM12042.1"/>
    </source>
</evidence>
<dbReference type="EMBL" id="RQGU01000161">
    <property type="protein sequence ID" value="TGM12042.1"/>
    <property type="molecule type" value="Genomic_DNA"/>
</dbReference>
<organism evidence="2 3">
    <name type="scientific">Leptospira selangorensis</name>
    <dbReference type="NCBI Taxonomy" id="2484982"/>
    <lineage>
        <taxon>Bacteria</taxon>
        <taxon>Pseudomonadati</taxon>
        <taxon>Spirochaetota</taxon>
        <taxon>Spirochaetia</taxon>
        <taxon>Leptospirales</taxon>
        <taxon>Leptospiraceae</taxon>
        <taxon>Leptospira</taxon>
    </lineage>
</organism>
<name>A0A5F2BVX5_9LEPT</name>
<keyword evidence="4" id="KW-1185">Reference proteome</keyword>
<evidence type="ECO:0000313" key="2">
    <source>
        <dbReference type="EMBL" id="TGM15097.1"/>
    </source>
</evidence>
<dbReference type="RefSeq" id="WP_135629267.1">
    <property type="nucleotide sequence ID" value="NZ_RQGU01000161.1"/>
</dbReference>
<evidence type="ECO:0000313" key="4">
    <source>
        <dbReference type="Proteomes" id="UP000298057"/>
    </source>
</evidence>
<comment type="caution">
    <text evidence="2">The sequence shown here is derived from an EMBL/GenBank/DDBJ whole genome shotgun (WGS) entry which is preliminary data.</text>
</comment>
<dbReference type="Proteomes" id="UP000297832">
    <property type="component" value="Unassembled WGS sequence"/>
</dbReference>
<evidence type="ECO:0000313" key="3">
    <source>
        <dbReference type="Proteomes" id="UP000297832"/>
    </source>
</evidence>